<name>A0A0A9DZ84_ARUDO</name>
<sequence>MKEIVDVQQCLICCCLNKPACTQHKAAVVA</sequence>
<reference evidence="1" key="2">
    <citation type="journal article" date="2015" name="Data Brief">
        <title>Shoot transcriptome of the giant reed, Arundo donax.</title>
        <authorList>
            <person name="Barrero R.A."/>
            <person name="Guerrero F.D."/>
            <person name="Moolhuijzen P."/>
            <person name="Goolsby J.A."/>
            <person name="Tidwell J."/>
            <person name="Bellgard S.E."/>
            <person name="Bellgard M.I."/>
        </authorList>
    </citation>
    <scope>NUCLEOTIDE SEQUENCE</scope>
    <source>
        <tissue evidence="1">Shoot tissue taken approximately 20 cm above the soil surface</tissue>
    </source>
</reference>
<evidence type="ECO:0000313" key="1">
    <source>
        <dbReference type="EMBL" id="JAD90985.1"/>
    </source>
</evidence>
<dbReference type="EMBL" id="GBRH01206910">
    <property type="protein sequence ID" value="JAD90985.1"/>
    <property type="molecule type" value="Transcribed_RNA"/>
</dbReference>
<accession>A0A0A9DZ84</accession>
<dbReference type="AlphaFoldDB" id="A0A0A9DZ84"/>
<proteinExistence type="predicted"/>
<organism evidence="1">
    <name type="scientific">Arundo donax</name>
    <name type="common">Giant reed</name>
    <name type="synonym">Donax arundinaceus</name>
    <dbReference type="NCBI Taxonomy" id="35708"/>
    <lineage>
        <taxon>Eukaryota</taxon>
        <taxon>Viridiplantae</taxon>
        <taxon>Streptophyta</taxon>
        <taxon>Embryophyta</taxon>
        <taxon>Tracheophyta</taxon>
        <taxon>Spermatophyta</taxon>
        <taxon>Magnoliopsida</taxon>
        <taxon>Liliopsida</taxon>
        <taxon>Poales</taxon>
        <taxon>Poaceae</taxon>
        <taxon>PACMAD clade</taxon>
        <taxon>Arundinoideae</taxon>
        <taxon>Arundineae</taxon>
        <taxon>Arundo</taxon>
    </lineage>
</organism>
<reference evidence="1" key="1">
    <citation type="submission" date="2014-09" db="EMBL/GenBank/DDBJ databases">
        <authorList>
            <person name="Magalhaes I.L.F."/>
            <person name="Oliveira U."/>
            <person name="Santos F.R."/>
            <person name="Vidigal T.H.D.A."/>
            <person name="Brescovit A.D."/>
            <person name="Santos A.J."/>
        </authorList>
    </citation>
    <scope>NUCLEOTIDE SEQUENCE</scope>
    <source>
        <tissue evidence="1">Shoot tissue taken approximately 20 cm above the soil surface</tissue>
    </source>
</reference>
<protein>
    <submittedName>
        <fullName evidence="1">Uncharacterized protein</fullName>
    </submittedName>
</protein>